<dbReference type="SUPFAM" id="SSF48452">
    <property type="entry name" value="TPR-like"/>
    <property type="match status" value="1"/>
</dbReference>
<dbReference type="PANTHER" id="PTHR43228">
    <property type="entry name" value="TWO-COMPONENT RESPONSE REGULATOR"/>
    <property type="match status" value="1"/>
</dbReference>
<keyword evidence="2" id="KW-0802">TPR repeat</keyword>
<reference evidence="4 5" key="1">
    <citation type="submission" date="2020-06" db="EMBL/GenBank/DDBJ databases">
        <title>Rheinheimera sp. nov., a marine bacterium isolated from coastal.</title>
        <authorList>
            <person name="Yu Q."/>
            <person name="Qi Y."/>
            <person name="Pu J."/>
        </authorList>
    </citation>
    <scope>NUCLEOTIDE SEQUENCE [LARGE SCALE GENOMIC DNA]</scope>
    <source>
        <strain evidence="4 5">YQF-2</strain>
    </source>
</reference>
<dbReference type="InterPro" id="IPR019734">
    <property type="entry name" value="TPR_rpt"/>
</dbReference>
<dbReference type="RefSeq" id="WP_173499236.1">
    <property type="nucleotide sequence ID" value="NZ_JABSOD010000001.1"/>
</dbReference>
<feature type="domain" description="Response regulatory" evidence="3">
    <location>
        <begin position="12"/>
        <end position="131"/>
    </location>
</feature>
<dbReference type="EMBL" id="JABSOD010000001">
    <property type="protein sequence ID" value="NRQ40971.1"/>
    <property type="molecule type" value="Genomic_DNA"/>
</dbReference>
<protein>
    <submittedName>
        <fullName evidence="4">Tetratricopeptide repeat protein</fullName>
    </submittedName>
</protein>
<evidence type="ECO:0000313" key="4">
    <source>
        <dbReference type="EMBL" id="NRQ40971.1"/>
    </source>
</evidence>
<dbReference type="Pfam" id="PF14559">
    <property type="entry name" value="TPR_19"/>
    <property type="match status" value="1"/>
</dbReference>
<accession>A0A7Y5ANF5</accession>
<dbReference type="SMART" id="SM00448">
    <property type="entry name" value="REC"/>
    <property type="match status" value="1"/>
</dbReference>
<dbReference type="SUPFAM" id="SSF52172">
    <property type="entry name" value="CheY-like"/>
    <property type="match status" value="1"/>
</dbReference>
<evidence type="ECO:0000256" key="2">
    <source>
        <dbReference type="PROSITE-ProRule" id="PRU00339"/>
    </source>
</evidence>
<dbReference type="Proteomes" id="UP000523161">
    <property type="component" value="Unassembled WGS sequence"/>
</dbReference>
<feature type="modified residue" description="4-aspartylphosphate" evidence="1">
    <location>
        <position position="62"/>
    </location>
</feature>
<dbReference type="Pfam" id="PF00072">
    <property type="entry name" value="Response_reg"/>
    <property type="match status" value="1"/>
</dbReference>
<sequence length="540" mass="59938">MIFQASFYKSKKLLLIEDCEPVRASIKGMLQQIGFVDITAVADAVQALSPAKRHAYDFILADFNLGDGKDALQLFAELSAQDAIKPGCCFVVISAEPQRLPVMGLLQGTPDHFVLKPFSYMELEKRLAKAWQSRVALRKVYQAMPAGDLVAVHTELDEVIKNAPAYTLLALRLKGEVLLAQREYNAAMQLYKKIQQQRDFSWTRLGAAIAMVKLQQWPEAEQLLLSLTEADDVRPEALDWLSRLYLLQGALPQALEQLTELVKLQPTNIDAQTAIASVMLLSGQDDDALRYRQKLIQQFRFSGFDRADYYLELTRLLLAQASQTELAGFNAALKKCSEALASMPQKLLTDETEPEVLALRARISLLQGHIADAKQLTDELQIKEDAAVGSVGCLVDKIRLMFALGELKQAERYLTQLKALPTEQDDLHSCCQRLSAARALQQDSKLRSDIRDWNQAGMAAAQSGNVKAALLQLRLAFLSMPCNAGLALNLLQTLTQLPAHRGLQALAKAVLAALEQSNLTSANQQRLEQLLTQLPPLYTE</sequence>
<feature type="repeat" description="TPR" evidence="2">
    <location>
        <begin position="235"/>
        <end position="268"/>
    </location>
</feature>
<comment type="caution">
    <text evidence="4">The sequence shown here is derived from an EMBL/GenBank/DDBJ whole genome shotgun (WGS) entry which is preliminary data.</text>
</comment>
<dbReference type="PROSITE" id="PS50005">
    <property type="entry name" value="TPR"/>
    <property type="match status" value="1"/>
</dbReference>
<dbReference type="PANTHER" id="PTHR43228:SF1">
    <property type="entry name" value="TWO-COMPONENT RESPONSE REGULATOR ARR22"/>
    <property type="match status" value="1"/>
</dbReference>
<proteinExistence type="predicted"/>
<name>A0A7Y5ANF5_9GAMM</name>
<gene>
    <name evidence="4" type="ORF">HRH59_00080</name>
</gene>
<dbReference type="GO" id="GO:0000160">
    <property type="term" value="P:phosphorelay signal transduction system"/>
    <property type="evidence" value="ECO:0007669"/>
    <property type="project" value="InterPro"/>
</dbReference>
<dbReference type="InterPro" id="IPR011006">
    <property type="entry name" value="CheY-like_superfamily"/>
</dbReference>
<evidence type="ECO:0000313" key="5">
    <source>
        <dbReference type="Proteomes" id="UP000523161"/>
    </source>
</evidence>
<dbReference type="InterPro" id="IPR011990">
    <property type="entry name" value="TPR-like_helical_dom_sf"/>
</dbReference>
<dbReference type="InterPro" id="IPR001789">
    <property type="entry name" value="Sig_transdc_resp-reg_receiver"/>
</dbReference>
<keyword evidence="1" id="KW-0597">Phosphoprotein</keyword>
<dbReference type="AlphaFoldDB" id="A0A7Y5ANF5"/>
<evidence type="ECO:0000256" key="1">
    <source>
        <dbReference type="PROSITE-ProRule" id="PRU00169"/>
    </source>
</evidence>
<dbReference type="Gene3D" id="1.25.40.10">
    <property type="entry name" value="Tetratricopeptide repeat domain"/>
    <property type="match status" value="1"/>
</dbReference>
<keyword evidence="5" id="KW-1185">Reference proteome</keyword>
<evidence type="ECO:0000259" key="3">
    <source>
        <dbReference type="PROSITE" id="PS50110"/>
    </source>
</evidence>
<organism evidence="4 5">
    <name type="scientific">Rheinheimera lutimaris</name>
    <dbReference type="NCBI Taxonomy" id="2740584"/>
    <lineage>
        <taxon>Bacteria</taxon>
        <taxon>Pseudomonadati</taxon>
        <taxon>Pseudomonadota</taxon>
        <taxon>Gammaproteobacteria</taxon>
        <taxon>Chromatiales</taxon>
        <taxon>Chromatiaceae</taxon>
        <taxon>Rheinheimera</taxon>
    </lineage>
</organism>
<dbReference type="PROSITE" id="PS50110">
    <property type="entry name" value="RESPONSE_REGULATORY"/>
    <property type="match status" value="1"/>
</dbReference>
<dbReference type="Gene3D" id="3.40.50.2300">
    <property type="match status" value="1"/>
</dbReference>
<dbReference type="InterPro" id="IPR052048">
    <property type="entry name" value="ST_Response_Regulator"/>
</dbReference>